<accession>A0A140DWQ2</accession>
<dbReference type="KEGG" id="fro:AALO17_19450"/>
<evidence type="ECO:0000313" key="3">
    <source>
        <dbReference type="Proteomes" id="UP000069771"/>
    </source>
</evidence>
<dbReference type="InterPro" id="IPR036071">
    <property type="entry name" value="AMMECR1_dom_sf"/>
</dbReference>
<dbReference type="PROSITE" id="PS51112">
    <property type="entry name" value="AMMECR1"/>
    <property type="match status" value="1"/>
</dbReference>
<dbReference type="NCBIfam" id="TIGR04335">
    <property type="entry name" value="AmmeMemoSam_A"/>
    <property type="match status" value="1"/>
</dbReference>
<gene>
    <name evidence="2" type="ORF">AALO17_19450</name>
</gene>
<dbReference type="RefSeq" id="WP_067558310.1">
    <property type="nucleotide sequence ID" value="NZ_CP011391.1"/>
</dbReference>
<dbReference type="CDD" id="cd07951">
    <property type="entry name" value="ED_3B_N_AMMECR1"/>
    <property type="match status" value="1"/>
</dbReference>
<keyword evidence="3" id="KW-1185">Reference proteome</keyword>
<dbReference type="GeneID" id="78478557"/>
<dbReference type="Pfam" id="PF02900">
    <property type="entry name" value="LigB"/>
    <property type="match status" value="1"/>
</dbReference>
<dbReference type="GO" id="GO:0016702">
    <property type="term" value="F:oxidoreductase activity, acting on single donors with incorporation of molecular oxygen, incorporation of two atoms of oxygen"/>
    <property type="evidence" value="ECO:0007669"/>
    <property type="project" value="UniProtKB-ARBA"/>
</dbReference>
<dbReference type="PANTHER" id="PTHR13016:SF0">
    <property type="entry name" value="AMME SYNDROME CANDIDATE GENE 1 PROTEIN"/>
    <property type="match status" value="1"/>
</dbReference>
<dbReference type="SUPFAM" id="SSF143447">
    <property type="entry name" value="AMMECR1-like"/>
    <property type="match status" value="1"/>
</dbReference>
<proteinExistence type="predicted"/>
<dbReference type="AlphaFoldDB" id="A0A140DWQ2"/>
<organism evidence="2 3">
    <name type="scientific">Faecalibaculum rodentium</name>
    <dbReference type="NCBI Taxonomy" id="1702221"/>
    <lineage>
        <taxon>Bacteria</taxon>
        <taxon>Bacillati</taxon>
        <taxon>Bacillota</taxon>
        <taxon>Erysipelotrichia</taxon>
        <taxon>Erysipelotrichales</taxon>
        <taxon>Erysipelotrichaceae</taxon>
        <taxon>Faecalibaculum</taxon>
    </lineage>
</organism>
<dbReference type="InterPro" id="IPR027623">
    <property type="entry name" value="AmmeMemoSam_A"/>
</dbReference>
<dbReference type="STRING" id="1702221.AALO17_19450"/>
<name>A0A140DWQ2_9FIRM</name>
<dbReference type="OrthoDB" id="159752at2"/>
<dbReference type="GO" id="GO:0008198">
    <property type="term" value="F:ferrous iron binding"/>
    <property type="evidence" value="ECO:0007669"/>
    <property type="project" value="InterPro"/>
</dbReference>
<dbReference type="Pfam" id="PF01871">
    <property type="entry name" value="AMMECR1"/>
    <property type="match status" value="1"/>
</dbReference>
<dbReference type="Proteomes" id="UP000069771">
    <property type="component" value="Chromosome"/>
</dbReference>
<dbReference type="InterPro" id="IPR027485">
    <property type="entry name" value="AMMECR1_N"/>
</dbReference>
<dbReference type="PANTHER" id="PTHR13016">
    <property type="entry name" value="AMMECR1 HOMOLOG"/>
    <property type="match status" value="1"/>
</dbReference>
<protein>
    <recommendedName>
        <fullName evidence="1">AMMECR1 domain-containing protein</fullName>
    </recommendedName>
</protein>
<reference evidence="2 3" key="1">
    <citation type="journal article" date="2016" name="Gut Pathog.">
        <title>Whole genome sequencing of "Faecalibaculum rodentium" ALO17, isolated from C57BL/6J laboratory mouse feces.</title>
        <authorList>
            <person name="Lim S."/>
            <person name="Chang D.H."/>
            <person name="Ahn S."/>
            <person name="Kim B.C."/>
        </authorList>
    </citation>
    <scope>NUCLEOTIDE SEQUENCE [LARGE SCALE GENOMIC DNA]</scope>
    <source>
        <strain evidence="2 3">Alo17</strain>
    </source>
</reference>
<dbReference type="SUPFAM" id="SSF53213">
    <property type="entry name" value="LigB-like"/>
    <property type="match status" value="1"/>
</dbReference>
<dbReference type="InterPro" id="IPR004183">
    <property type="entry name" value="Xdiol_dOase_suB"/>
</dbReference>
<dbReference type="InterPro" id="IPR023473">
    <property type="entry name" value="AMMECR1"/>
</dbReference>
<dbReference type="Gene3D" id="3.40.830.10">
    <property type="entry name" value="LigB-like"/>
    <property type="match status" value="1"/>
</dbReference>
<dbReference type="Gene3D" id="3.30.1490.150">
    <property type="entry name" value="Hypothetical protein ph0010, domain 2"/>
    <property type="match status" value="1"/>
</dbReference>
<evidence type="ECO:0000259" key="1">
    <source>
        <dbReference type="PROSITE" id="PS51112"/>
    </source>
</evidence>
<dbReference type="EMBL" id="CP011391">
    <property type="protein sequence ID" value="AMK55079.1"/>
    <property type="molecule type" value="Genomic_DNA"/>
</dbReference>
<dbReference type="Gene3D" id="3.30.700.20">
    <property type="entry name" value="Hypothetical protein ph0010, domain 1"/>
    <property type="match status" value="1"/>
</dbReference>
<feature type="domain" description="AMMECR1" evidence="1">
    <location>
        <begin position="300"/>
        <end position="466"/>
    </location>
</feature>
<sequence>MKQTVTAGVMVPHPPIILPNIGRGEEKKIQDIADACQHAADAIVASQPDTILIVSPHAPSYFDYIQISDGPSGRGSMAQFRDPMDTFEIPYDRELIRETARICEEAGIPAGTLGQQDGSLDHGTMVPLYFLEEALKRAPGSTKQPQFVRIGIGGPNSRMHYRVGQAFAQAAQTLGKTIAIVGSGDLSHCQKEDSGYGFKPEGPAYDAMIMDIMGQADFLKLLEIPEETAEAAMVCGQKPFALMAGVLDGLKPEARNLGHSAEFGVGYGVVTYTDLQADAGRAFLDQAEDAARQNYEAKVAREDPYVKAARAVINQFVLDGTVPQLDPVSDEAAGVFVSVHKDGQLRGCIGTTEPATKNVTTEIMQNAVSAVSRDPRFPAVQPWELEDLDINVDVLMPAEVIDSPDQLDVKKYGVIVSKGGKRGLLLPDLEGVDTVEKQLEIAKQKAGLSPQETGCTLQRFEVVRHK</sequence>
<dbReference type="InterPro" id="IPR002733">
    <property type="entry name" value="AMMECR1_domain"/>
</dbReference>
<evidence type="ECO:0000313" key="2">
    <source>
        <dbReference type="EMBL" id="AMK55079.1"/>
    </source>
</evidence>